<dbReference type="Proteomes" id="UP000266841">
    <property type="component" value="Unassembled WGS sequence"/>
</dbReference>
<accession>K0SUH9</accession>
<gene>
    <name evidence="1" type="ORF">THAOC_09709</name>
</gene>
<reference evidence="1 2" key="1">
    <citation type="journal article" date="2012" name="Genome Biol.">
        <title>Genome and low-iron response of an oceanic diatom adapted to chronic iron limitation.</title>
        <authorList>
            <person name="Lommer M."/>
            <person name="Specht M."/>
            <person name="Roy A.S."/>
            <person name="Kraemer L."/>
            <person name="Andreson R."/>
            <person name="Gutowska M.A."/>
            <person name="Wolf J."/>
            <person name="Bergner S.V."/>
            <person name="Schilhabel M.B."/>
            <person name="Klostermeier U.C."/>
            <person name="Beiko R.G."/>
            <person name="Rosenstiel P."/>
            <person name="Hippler M."/>
            <person name="Laroche J."/>
        </authorList>
    </citation>
    <scope>NUCLEOTIDE SEQUENCE [LARGE SCALE GENOMIC DNA]</scope>
    <source>
        <strain evidence="1 2">CCMP1005</strain>
    </source>
</reference>
<feature type="non-terminal residue" evidence="1">
    <location>
        <position position="1"/>
    </location>
</feature>
<evidence type="ECO:0000313" key="1">
    <source>
        <dbReference type="EMBL" id="EJK69070.1"/>
    </source>
</evidence>
<protein>
    <submittedName>
        <fullName evidence="1">Uncharacterized protein</fullName>
    </submittedName>
</protein>
<name>K0SUH9_THAOC</name>
<evidence type="ECO:0000313" key="2">
    <source>
        <dbReference type="Proteomes" id="UP000266841"/>
    </source>
</evidence>
<proteinExistence type="predicted"/>
<dbReference type="AlphaFoldDB" id="K0SUH9"/>
<dbReference type="eggNOG" id="ENOG502T06A">
    <property type="taxonomic scope" value="Eukaryota"/>
</dbReference>
<organism evidence="1 2">
    <name type="scientific">Thalassiosira oceanica</name>
    <name type="common">Marine diatom</name>
    <dbReference type="NCBI Taxonomy" id="159749"/>
    <lineage>
        <taxon>Eukaryota</taxon>
        <taxon>Sar</taxon>
        <taxon>Stramenopiles</taxon>
        <taxon>Ochrophyta</taxon>
        <taxon>Bacillariophyta</taxon>
        <taxon>Coscinodiscophyceae</taxon>
        <taxon>Thalassiosirophycidae</taxon>
        <taxon>Thalassiosirales</taxon>
        <taxon>Thalassiosiraceae</taxon>
        <taxon>Thalassiosira</taxon>
    </lineage>
</organism>
<dbReference type="EMBL" id="AGNL01010478">
    <property type="protein sequence ID" value="EJK69070.1"/>
    <property type="molecule type" value="Genomic_DNA"/>
</dbReference>
<comment type="caution">
    <text evidence="1">The sequence shown here is derived from an EMBL/GenBank/DDBJ whole genome shotgun (WGS) entry which is preliminary data.</text>
</comment>
<keyword evidence="2" id="KW-1185">Reference proteome</keyword>
<sequence length="124" mass="13652">LATKRGTASVDLSKGFVNEEHTTFALWRATEKGSDDMRGRDENGRHYLGRMGIRGELKTKGDDGDGNSLLYFCKIGGIVDYELGDTLENLSIKMIRLILAASLPAFHVSPASFFCTRALLPAER</sequence>